<evidence type="ECO:0000313" key="1">
    <source>
        <dbReference type="EMBL" id="MCL6729172.1"/>
    </source>
</evidence>
<gene>
    <name evidence="1" type="ORF">LZ538_03765</name>
</gene>
<accession>A0ABT0S010</accession>
<sequence>MVAETGAAANVEQIFGSPESTPVADELQKLTSMLEALCPKDSIIRFEFDGQLRLHVDVRRFEEMTTLEALLPTACGGIFHGVQRGVAQKHSFFHRLSAVVVH</sequence>
<organism evidence="1 2">
    <name type="scientific">Sphingomonas hankyongi</name>
    <dbReference type="NCBI Taxonomy" id="2908209"/>
    <lineage>
        <taxon>Bacteria</taxon>
        <taxon>Pseudomonadati</taxon>
        <taxon>Pseudomonadota</taxon>
        <taxon>Alphaproteobacteria</taxon>
        <taxon>Sphingomonadales</taxon>
        <taxon>Sphingomonadaceae</taxon>
        <taxon>Sphingomonas</taxon>
    </lineage>
</organism>
<name>A0ABT0S010_9SPHN</name>
<protein>
    <submittedName>
        <fullName evidence="1">Uncharacterized protein</fullName>
    </submittedName>
</protein>
<comment type="caution">
    <text evidence="1">The sequence shown here is derived from an EMBL/GenBank/DDBJ whole genome shotgun (WGS) entry which is preliminary data.</text>
</comment>
<reference evidence="1" key="1">
    <citation type="submission" date="2022-05" db="EMBL/GenBank/DDBJ databases">
        <authorList>
            <person name="Jo J.-H."/>
            <person name="Im W.-T."/>
        </authorList>
    </citation>
    <scope>NUCLEOTIDE SEQUENCE</scope>
    <source>
        <strain evidence="1">SE220</strain>
    </source>
</reference>
<dbReference type="RefSeq" id="WP_249830654.1">
    <property type="nucleotide sequence ID" value="NZ_JAMGBE010000001.1"/>
</dbReference>
<dbReference type="Proteomes" id="UP001165342">
    <property type="component" value="Unassembled WGS sequence"/>
</dbReference>
<evidence type="ECO:0000313" key="2">
    <source>
        <dbReference type="Proteomes" id="UP001165342"/>
    </source>
</evidence>
<dbReference type="EMBL" id="JAMGBE010000001">
    <property type="protein sequence ID" value="MCL6729172.1"/>
    <property type="molecule type" value="Genomic_DNA"/>
</dbReference>
<keyword evidence="2" id="KW-1185">Reference proteome</keyword>
<proteinExistence type="predicted"/>